<dbReference type="PROSITE" id="PS50072">
    <property type="entry name" value="CSA_PPIASE_2"/>
    <property type="match status" value="1"/>
</dbReference>
<feature type="region of interest" description="Disordered" evidence="4">
    <location>
        <begin position="224"/>
        <end position="259"/>
    </location>
</feature>
<reference evidence="7" key="1">
    <citation type="submission" date="2021-01" db="EMBL/GenBank/DDBJ databases">
        <authorList>
            <person name="Corre E."/>
            <person name="Pelletier E."/>
            <person name="Niang G."/>
            <person name="Scheremetjew M."/>
            <person name="Finn R."/>
            <person name="Kale V."/>
            <person name="Holt S."/>
            <person name="Cochrane G."/>
            <person name="Meng A."/>
            <person name="Brown T."/>
            <person name="Cohen L."/>
        </authorList>
    </citation>
    <scope>NUCLEOTIDE SEQUENCE</scope>
    <source>
        <strain evidence="7">CCMP1661</strain>
    </source>
</reference>
<proteinExistence type="predicted"/>
<dbReference type="GO" id="GO:0003755">
    <property type="term" value="F:peptidyl-prolyl cis-trans isomerase activity"/>
    <property type="evidence" value="ECO:0007669"/>
    <property type="project" value="UniProtKB-KW"/>
</dbReference>
<evidence type="ECO:0000313" key="7">
    <source>
        <dbReference type="EMBL" id="CAD9869088.1"/>
    </source>
</evidence>
<dbReference type="EMBL" id="HBHR01017766">
    <property type="protein sequence ID" value="CAD9869088.1"/>
    <property type="molecule type" value="Transcribed_RNA"/>
</dbReference>
<dbReference type="SUPFAM" id="SSF50891">
    <property type="entry name" value="Cyclophilin-like"/>
    <property type="match status" value="1"/>
</dbReference>
<accession>A0A7S2XZX1</accession>
<evidence type="ECO:0000256" key="5">
    <source>
        <dbReference type="SAM" id="SignalP"/>
    </source>
</evidence>
<dbReference type="EC" id="5.2.1.8" evidence="1"/>
<feature type="signal peptide" evidence="5">
    <location>
        <begin position="1"/>
        <end position="27"/>
    </location>
</feature>
<dbReference type="Pfam" id="PF00160">
    <property type="entry name" value="Pro_isomerase"/>
    <property type="match status" value="1"/>
</dbReference>
<evidence type="ECO:0000256" key="2">
    <source>
        <dbReference type="ARBA" id="ARBA00023110"/>
    </source>
</evidence>
<sequence>MVNTLKCSVAMKAFFCVALLLLTSCHADDDIWWAEFHVAHPSIEDHSGSFVVEVHPEWGPLAAQRFKLLINRGFYDECRFYRVIEDFIAQFGVNGDPDIQSLWTTNGFDDEEFVMGNRIGTLGYARAKHPGSRTTQVFINLQDNEVLDMKKMPAFAVVVKGWEEVEKLYSGYGESYPDGEGPFQHHIREEGNVYLEENYPLLSYITHAEIVDEPQDREYHFQFAPDQGLEDEDSDYDMDYEDASEFSSEEPEGSSHEEL</sequence>
<dbReference type="PANTHER" id="PTHR43246">
    <property type="entry name" value="PEPTIDYL-PROLYL CIS-TRANS ISOMERASE CYP38, CHLOROPLASTIC"/>
    <property type="match status" value="1"/>
</dbReference>
<feature type="chain" id="PRO_5031420250" description="peptidylprolyl isomerase" evidence="5">
    <location>
        <begin position="28"/>
        <end position="259"/>
    </location>
</feature>
<name>A0A7S2XZX1_9STRA</name>
<dbReference type="AlphaFoldDB" id="A0A7S2XZX1"/>
<keyword evidence="2" id="KW-0697">Rotamase</keyword>
<dbReference type="Gene3D" id="2.40.100.10">
    <property type="entry name" value="Cyclophilin-like"/>
    <property type="match status" value="1"/>
</dbReference>
<keyword evidence="3" id="KW-0413">Isomerase</keyword>
<keyword evidence="5" id="KW-0732">Signal</keyword>
<dbReference type="InterPro" id="IPR029000">
    <property type="entry name" value="Cyclophilin-like_dom_sf"/>
</dbReference>
<evidence type="ECO:0000256" key="4">
    <source>
        <dbReference type="SAM" id="MobiDB-lite"/>
    </source>
</evidence>
<evidence type="ECO:0000259" key="6">
    <source>
        <dbReference type="PROSITE" id="PS50072"/>
    </source>
</evidence>
<dbReference type="InterPro" id="IPR002130">
    <property type="entry name" value="Cyclophilin-type_PPIase_dom"/>
</dbReference>
<organism evidence="7">
    <name type="scientific">Fibrocapsa japonica</name>
    <dbReference type="NCBI Taxonomy" id="94617"/>
    <lineage>
        <taxon>Eukaryota</taxon>
        <taxon>Sar</taxon>
        <taxon>Stramenopiles</taxon>
        <taxon>Ochrophyta</taxon>
        <taxon>Raphidophyceae</taxon>
        <taxon>Chattonellales</taxon>
        <taxon>Chattonellaceae</taxon>
        <taxon>Fibrocapsa</taxon>
    </lineage>
</organism>
<dbReference type="PROSITE" id="PS51257">
    <property type="entry name" value="PROKAR_LIPOPROTEIN"/>
    <property type="match status" value="1"/>
</dbReference>
<evidence type="ECO:0000256" key="1">
    <source>
        <dbReference type="ARBA" id="ARBA00013194"/>
    </source>
</evidence>
<dbReference type="InterPro" id="IPR044665">
    <property type="entry name" value="E_coli_cyclophilin_A-like"/>
</dbReference>
<gene>
    <name evidence="7" type="ORF">FJAP1339_LOCUS8920</name>
</gene>
<feature type="compositionally biased region" description="Acidic residues" evidence="4">
    <location>
        <begin position="228"/>
        <end position="252"/>
    </location>
</feature>
<protein>
    <recommendedName>
        <fullName evidence="1">peptidylprolyl isomerase</fullName>
        <ecNumber evidence="1">5.2.1.8</ecNumber>
    </recommendedName>
</protein>
<evidence type="ECO:0000256" key="3">
    <source>
        <dbReference type="ARBA" id="ARBA00023235"/>
    </source>
</evidence>
<feature type="domain" description="PPIase cyclophilin-type" evidence="6">
    <location>
        <begin position="48"/>
        <end position="168"/>
    </location>
</feature>